<organism evidence="2 3">
    <name type="scientific">Chryseobacterium endophyticum</name>
    <dbReference type="NCBI Taxonomy" id="1854762"/>
    <lineage>
        <taxon>Bacteria</taxon>
        <taxon>Pseudomonadati</taxon>
        <taxon>Bacteroidota</taxon>
        <taxon>Flavobacteriia</taxon>
        <taxon>Flavobacteriales</taxon>
        <taxon>Weeksellaceae</taxon>
        <taxon>Chryseobacterium group</taxon>
        <taxon>Chryseobacterium</taxon>
    </lineage>
</organism>
<evidence type="ECO:0000259" key="1">
    <source>
        <dbReference type="Pfam" id="PF16242"/>
    </source>
</evidence>
<dbReference type="SUPFAM" id="SSF50475">
    <property type="entry name" value="FMN-binding split barrel"/>
    <property type="match status" value="1"/>
</dbReference>
<dbReference type="PANTHER" id="PTHR34818:SF1">
    <property type="entry name" value="PROTEIN BLI-3"/>
    <property type="match status" value="1"/>
</dbReference>
<name>A0AAU6WJD4_9FLAO</name>
<dbReference type="RefSeq" id="WP_294286588.1">
    <property type="nucleotide sequence ID" value="NZ_CP154834.1"/>
</dbReference>
<keyword evidence="3" id="KW-1185">Reference proteome</keyword>
<dbReference type="Proteomes" id="UP001463665">
    <property type="component" value="Chromosome"/>
</dbReference>
<dbReference type="InterPro" id="IPR052917">
    <property type="entry name" value="Stress-Dev_Protein"/>
</dbReference>
<reference evidence="2 3" key="1">
    <citation type="submission" date="2024-04" db="EMBL/GenBank/DDBJ databases">
        <title>Genome sequencing and assembly of rice foliar adapted Chryseobacterium endophyticum OsEnb-ALM-A6.</title>
        <authorList>
            <person name="Kumar S."/>
            <person name="Javed M."/>
            <person name="Chouhan V."/>
            <person name="Charishma K."/>
            <person name="Patel A."/>
            <person name="Kumar M."/>
            <person name="Sahu K.P."/>
            <person name="Kumar A."/>
        </authorList>
    </citation>
    <scope>NUCLEOTIDE SEQUENCE [LARGE SCALE GENOMIC DNA]</scope>
    <source>
        <strain evidence="2 3">OsEnb-ALM-A6</strain>
    </source>
</reference>
<accession>A0AAU6WJD4</accession>
<gene>
    <name evidence="2" type="ORF">AAFP95_12365</name>
</gene>
<dbReference type="AlphaFoldDB" id="A0AAU6WJD4"/>
<dbReference type="Gene3D" id="2.30.110.10">
    <property type="entry name" value="Electron Transport, Fmn-binding Protein, Chain A"/>
    <property type="match status" value="1"/>
</dbReference>
<dbReference type="PANTHER" id="PTHR34818">
    <property type="entry name" value="PROTEIN BLI-3"/>
    <property type="match status" value="1"/>
</dbReference>
<dbReference type="EMBL" id="CP154834">
    <property type="protein sequence ID" value="XAO72674.1"/>
    <property type="molecule type" value="Genomic_DNA"/>
</dbReference>
<protein>
    <submittedName>
        <fullName evidence="2">Pyridoxamine 5'-phosphate oxidase family protein</fullName>
    </submittedName>
</protein>
<evidence type="ECO:0000313" key="2">
    <source>
        <dbReference type="EMBL" id="XAO72674.1"/>
    </source>
</evidence>
<dbReference type="InterPro" id="IPR012349">
    <property type="entry name" value="Split_barrel_FMN-bd"/>
</dbReference>
<feature type="domain" description="General stress protein FMN-binding split barrel" evidence="1">
    <location>
        <begin position="6"/>
        <end position="131"/>
    </location>
</feature>
<sequence>MKKASLETIAEKMKDLDFCMMITKDEKQVPHSRPMSNNGKVEYDGDSWFFTYEDSNKVKQIKNDDTVSLIYQTDDMLFIDCCGKAEVITDKETLKDKWVDGLEQWFPEGTDTPGICLLKVSAERVTFWHKEEEGEYTA</sequence>
<evidence type="ECO:0000313" key="3">
    <source>
        <dbReference type="Proteomes" id="UP001463665"/>
    </source>
</evidence>
<proteinExistence type="predicted"/>
<dbReference type="InterPro" id="IPR038725">
    <property type="entry name" value="YdaG_split_barrel_FMN-bd"/>
</dbReference>
<dbReference type="Pfam" id="PF16242">
    <property type="entry name" value="Pyrid_ox_like"/>
    <property type="match status" value="1"/>
</dbReference>